<dbReference type="CDD" id="cd00156">
    <property type="entry name" value="REC"/>
    <property type="match status" value="1"/>
</dbReference>
<organism evidence="5">
    <name type="scientific">Telmatobacter sp. DSM 110680</name>
    <dbReference type="NCBI Taxonomy" id="3036704"/>
    <lineage>
        <taxon>Bacteria</taxon>
        <taxon>Pseudomonadati</taxon>
        <taxon>Acidobacteriota</taxon>
        <taxon>Terriglobia</taxon>
        <taxon>Terriglobales</taxon>
        <taxon>Acidobacteriaceae</taxon>
        <taxon>Telmatobacter</taxon>
    </lineage>
</organism>
<dbReference type="PROSITE" id="PS50110">
    <property type="entry name" value="RESPONSE_REGULATORY"/>
    <property type="match status" value="1"/>
</dbReference>
<gene>
    <name evidence="5" type="ORF">P8935_15520</name>
</gene>
<evidence type="ECO:0000259" key="4">
    <source>
        <dbReference type="PROSITE" id="PS50110"/>
    </source>
</evidence>
<protein>
    <submittedName>
        <fullName evidence="5">Response regulator</fullName>
    </submittedName>
</protein>
<keyword evidence="1 3" id="KW-0597">Phosphoprotein</keyword>
<dbReference type="InterPro" id="IPR050595">
    <property type="entry name" value="Bact_response_regulator"/>
</dbReference>
<evidence type="ECO:0000256" key="2">
    <source>
        <dbReference type="ARBA" id="ARBA00023012"/>
    </source>
</evidence>
<dbReference type="SUPFAM" id="SSF52172">
    <property type="entry name" value="CheY-like"/>
    <property type="match status" value="1"/>
</dbReference>
<evidence type="ECO:0000256" key="1">
    <source>
        <dbReference type="ARBA" id="ARBA00022553"/>
    </source>
</evidence>
<feature type="modified residue" description="4-aspartylphosphate" evidence="3">
    <location>
        <position position="57"/>
    </location>
</feature>
<dbReference type="SMART" id="SM00448">
    <property type="entry name" value="REC"/>
    <property type="match status" value="1"/>
</dbReference>
<dbReference type="InterPro" id="IPR001789">
    <property type="entry name" value="Sig_transdc_resp-reg_receiver"/>
</dbReference>
<dbReference type="PANTHER" id="PTHR44591">
    <property type="entry name" value="STRESS RESPONSE REGULATOR PROTEIN 1"/>
    <property type="match status" value="1"/>
</dbReference>
<dbReference type="AlphaFoldDB" id="A0AAU7DS53"/>
<dbReference type="Gene3D" id="3.40.50.2300">
    <property type="match status" value="1"/>
</dbReference>
<name>A0AAU7DS53_9BACT</name>
<dbReference type="InterPro" id="IPR011006">
    <property type="entry name" value="CheY-like_superfamily"/>
</dbReference>
<evidence type="ECO:0000256" key="3">
    <source>
        <dbReference type="PROSITE-ProRule" id="PRU00169"/>
    </source>
</evidence>
<keyword evidence="2" id="KW-0902">Two-component regulatory system</keyword>
<dbReference type="PANTHER" id="PTHR44591:SF14">
    <property type="entry name" value="PROTEIN PILG"/>
    <property type="match status" value="1"/>
</dbReference>
<accession>A0AAU7DS53</accession>
<evidence type="ECO:0000313" key="5">
    <source>
        <dbReference type="EMBL" id="XBH20136.1"/>
    </source>
</evidence>
<reference evidence="5" key="1">
    <citation type="submission" date="2023-03" db="EMBL/GenBank/DDBJ databases">
        <title>Edaphobacter sp.</title>
        <authorList>
            <person name="Huber K.J."/>
            <person name="Papendorf J."/>
            <person name="Pilke C."/>
            <person name="Bunk B."/>
            <person name="Sproeer C."/>
            <person name="Pester M."/>
        </authorList>
    </citation>
    <scope>NUCLEOTIDE SEQUENCE</scope>
    <source>
        <strain evidence="5">DSM 110680</strain>
    </source>
</reference>
<dbReference type="RefSeq" id="WP_348265344.1">
    <property type="nucleotide sequence ID" value="NZ_CP121196.1"/>
</dbReference>
<dbReference type="GO" id="GO:0000160">
    <property type="term" value="P:phosphorelay signal transduction system"/>
    <property type="evidence" value="ECO:0007669"/>
    <property type="project" value="UniProtKB-KW"/>
</dbReference>
<dbReference type="Pfam" id="PF00072">
    <property type="entry name" value="Response_reg"/>
    <property type="match status" value="1"/>
</dbReference>
<dbReference type="EMBL" id="CP121196">
    <property type="protein sequence ID" value="XBH20136.1"/>
    <property type="molecule type" value="Genomic_DNA"/>
</dbReference>
<proteinExistence type="predicted"/>
<feature type="domain" description="Response regulatory" evidence="4">
    <location>
        <begin position="8"/>
        <end position="124"/>
    </location>
</feature>
<sequence>MAMQGVRRVLILDDEQIIANTLALILNRSGFEARAVYSGETAIEAARELSPDVLISDVIMQGMTGIDAAIRISEIVPHCHVILFSGQAATSDLLERAHANGHQFELLVKPVHPRALLDRLNKIN</sequence>